<dbReference type="CDD" id="cd00254">
    <property type="entry name" value="LT-like"/>
    <property type="match status" value="1"/>
</dbReference>
<comment type="similarity">
    <text evidence="2">Belongs to the virb1 family.</text>
</comment>
<evidence type="ECO:0000256" key="2">
    <source>
        <dbReference type="ARBA" id="ARBA00009387"/>
    </source>
</evidence>
<feature type="domain" description="Transglycosylase SLT" evidence="4">
    <location>
        <begin position="406"/>
        <end position="507"/>
    </location>
</feature>
<accession>A0ABT3K2A6</accession>
<dbReference type="InterPro" id="IPR008939">
    <property type="entry name" value="Lytic_TGlycosylase_superhlx_U"/>
</dbReference>
<comment type="similarity">
    <text evidence="1">Belongs to the transglycosylase Slt family.</text>
</comment>
<dbReference type="Pfam" id="PF01464">
    <property type="entry name" value="SLT"/>
    <property type="match status" value="1"/>
</dbReference>
<proteinExistence type="inferred from homology"/>
<gene>
    <name evidence="5" type="ORF">NO263_02870</name>
</gene>
<dbReference type="InterPro" id="IPR000189">
    <property type="entry name" value="Transglyc_AS"/>
</dbReference>
<dbReference type="PANTHER" id="PTHR37423:SF2">
    <property type="entry name" value="MEMBRANE-BOUND LYTIC MUREIN TRANSGLYCOSYLASE C"/>
    <property type="match status" value="1"/>
</dbReference>
<evidence type="ECO:0000256" key="1">
    <source>
        <dbReference type="ARBA" id="ARBA00007734"/>
    </source>
</evidence>
<dbReference type="Proteomes" id="UP001526337">
    <property type="component" value="Unassembled WGS sequence"/>
</dbReference>
<evidence type="ECO:0000259" key="4">
    <source>
        <dbReference type="Pfam" id="PF01464"/>
    </source>
</evidence>
<evidence type="ECO:0000313" key="6">
    <source>
        <dbReference type="Proteomes" id="UP001526337"/>
    </source>
</evidence>
<sequence length="564" mass="60806">MEFGCLSILRYMLLATIMRYILPPMKHRILTLFSVASIAIFSLPTTLCRAAGTLDPSTPADEVAMAVPMQGGQAALLHPLSPSDAARIRAALASQSAGNFDRADAQLQQVRDGSLTGTVLAERCMYASYACSTPMLENWLAHYPDLPAAPMMQALLESHNDVPTNVSAGYPITASTSANRASGGAITAVDAQNLYIQGRDQFLLDRALATPVSRDTDGKVAFYAGLSAWRLGEIPQAQLLFAWAASAGRGSRDQHSAAAWWAGHAAGQVGNRKDALRWLVQSARCRDCFYGALARHTLNRNDGQIHDAGVPTATDITTVSARPAGHRALALLQVGRVDLAEAELRSDWADAGNPDARQSIGVVAHAVGDVAEISDVPVSRTEPSRLVPGHTIDLPQRFTPRGGFVVDPALIYAIISIESRFQPGVVSRSGARGLMQLMPRTAANFAGGRKEDLSNPSVNLLIGQRYLMALAQDEHINNHLIRLLASYAVGHTAVAHWNASAQSENESLAFLEAIPNPQVRKWIETVLLHSWMYSEKLNRRPVSLDLLAEGKKAQLPLEAETSLQ</sequence>
<dbReference type="InterPro" id="IPR008258">
    <property type="entry name" value="Transglycosylase_SLT_dom_1"/>
</dbReference>
<protein>
    <submittedName>
        <fullName evidence="5">Lytic transglycosylase domain-containing protein</fullName>
    </submittedName>
</protein>
<keyword evidence="3" id="KW-0732">Signal</keyword>
<reference evidence="5 6" key="1">
    <citation type="submission" date="2022-07" db="EMBL/GenBank/DDBJ databases">
        <title>Genome stability of Gluconacetobacter entanii AV429.</title>
        <authorList>
            <person name="Trcek J."/>
            <person name="Cepec E."/>
        </authorList>
    </citation>
    <scope>NUCLEOTIDE SEQUENCE [LARGE SCALE GENOMIC DNA]</scope>
    <source>
        <strain evidence="5 6">AV429_2022</strain>
    </source>
</reference>
<dbReference type="Gene3D" id="1.10.530.10">
    <property type="match status" value="1"/>
</dbReference>
<dbReference type="PANTHER" id="PTHR37423">
    <property type="entry name" value="SOLUBLE LYTIC MUREIN TRANSGLYCOSYLASE-RELATED"/>
    <property type="match status" value="1"/>
</dbReference>
<dbReference type="SUPFAM" id="SSF48435">
    <property type="entry name" value="Bacterial muramidases"/>
    <property type="match status" value="1"/>
</dbReference>
<comment type="caution">
    <text evidence="5">The sequence shown here is derived from an EMBL/GenBank/DDBJ whole genome shotgun (WGS) entry which is preliminary data.</text>
</comment>
<evidence type="ECO:0000256" key="3">
    <source>
        <dbReference type="ARBA" id="ARBA00022729"/>
    </source>
</evidence>
<keyword evidence="6" id="KW-1185">Reference proteome</keyword>
<dbReference type="SUPFAM" id="SSF53955">
    <property type="entry name" value="Lysozyme-like"/>
    <property type="match status" value="1"/>
</dbReference>
<dbReference type="PROSITE" id="PS00922">
    <property type="entry name" value="TRANSGLYCOSYLASE"/>
    <property type="match status" value="1"/>
</dbReference>
<name>A0ABT3K2A6_9PROT</name>
<organism evidence="5 6">
    <name type="scientific">Gluconacetobacter entanii</name>
    <dbReference type="NCBI Taxonomy" id="108528"/>
    <lineage>
        <taxon>Bacteria</taxon>
        <taxon>Pseudomonadati</taxon>
        <taxon>Pseudomonadota</taxon>
        <taxon>Alphaproteobacteria</taxon>
        <taxon>Acetobacterales</taxon>
        <taxon>Acetobacteraceae</taxon>
        <taxon>Gluconacetobacter</taxon>
    </lineage>
</organism>
<dbReference type="RefSeq" id="WP_265176025.1">
    <property type="nucleotide sequence ID" value="NZ_JABJWD010000021.1"/>
</dbReference>
<evidence type="ECO:0000313" key="5">
    <source>
        <dbReference type="EMBL" id="MCW4589523.1"/>
    </source>
</evidence>
<dbReference type="EMBL" id="JANGSQ010000081">
    <property type="protein sequence ID" value="MCW4589523.1"/>
    <property type="molecule type" value="Genomic_DNA"/>
</dbReference>
<dbReference type="InterPro" id="IPR023346">
    <property type="entry name" value="Lysozyme-like_dom_sf"/>
</dbReference>